<dbReference type="InterPro" id="IPR006594">
    <property type="entry name" value="LisH"/>
</dbReference>
<dbReference type="PROSITE" id="PS50294">
    <property type="entry name" value="WD_REPEATS_REGION"/>
    <property type="match status" value="3"/>
</dbReference>
<name>A0A8T1R5D7_CARIL</name>
<evidence type="ECO:0000256" key="1">
    <source>
        <dbReference type="PROSITE-ProRule" id="PRU00221"/>
    </source>
</evidence>
<feature type="repeat" description="WD" evidence="1">
    <location>
        <begin position="649"/>
        <end position="684"/>
    </location>
</feature>
<feature type="region of interest" description="Disordered" evidence="2">
    <location>
        <begin position="433"/>
        <end position="545"/>
    </location>
</feature>
<feature type="compositionally biased region" description="Low complexity" evidence="2">
    <location>
        <begin position="497"/>
        <end position="529"/>
    </location>
</feature>
<dbReference type="PANTHER" id="PTHR45093">
    <property type="entry name" value="TRANSCRIPTION ACTIVATOR MSS11"/>
    <property type="match status" value="1"/>
</dbReference>
<feature type="repeat" description="WD" evidence="1">
    <location>
        <begin position="859"/>
        <end position="891"/>
    </location>
</feature>
<dbReference type="PROSITE" id="PS50896">
    <property type="entry name" value="LISH"/>
    <property type="match status" value="1"/>
</dbReference>
<feature type="region of interest" description="Disordered" evidence="2">
    <location>
        <begin position="242"/>
        <end position="269"/>
    </location>
</feature>
<comment type="caution">
    <text evidence="3">The sequence shown here is derived from an EMBL/GenBank/DDBJ whole genome shotgun (WGS) entry which is preliminary data.</text>
</comment>
<dbReference type="Proteomes" id="UP000811609">
    <property type="component" value="Chromosome 3"/>
</dbReference>
<evidence type="ECO:0000313" key="3">
    <source>
        <dbReference type="EMBL" id="KAG6662358.1"/>
    </source>
</evidence>
<protein>
    <recommendedName>
        <fullName evidence="5">Transcriptional corepressor LEUNIG</fullName>
    </recommendedName>
</protein>
<accession>A0A8T1R5D7</accession>
<feature type="repeat" description="WD" evidence="1">
    <location>
        <begin position="692"/>
        <end position="734"/>
    </location>
</feature>
<feature type="compositionally biased region" description="Polar residues" evidence="2">
    <location>
        <begin position="90"/>
        <end position="113"/>
    </location>
</feature>
<dbReference type="SMART" id="SM00667">
    <property type="entry name" value="LisH"/>
    <property type="match status" value="1"/>
</dbReference>
<dbReference type="SMART" id="SM00320">
    <property type="entry name" value="WD40"/>
    <property type="match status" value="7"/>
</dbReference>
<feature type="compositionally biased region" description="Polar residues" evidence="2">
    <location>
        <begin position="467"/>
        <end position="485"/>
    </location>
</feature>
<feature type="compositionally biased region" description="Polar residues" evidence="2">
    <location>
        <begin position="250"/>
        <end position="269"/>
    </location>
</feature>
<reference evidence="3" key="1">
    <citation type="submission" date="2020-12" db="EMBL/GenBank/DDBJ databases">
        <title>WGS assembly of Carya illinoinensis cv. Pawnee.</title>
        <authorList>
            <person name="Platts A."/>
            <person name="Shu S."/>
            <person name="Wright S."/>
            <person name="Barry K."/>
            <person name="Edger P."/>
            <person name="Pires J.C."/>
            <person name="Schmutz J."/>
        </authorList>
    </citation>
    <scope>NUCLEOTIDE SEQUENCE</scope>
    <source>
        <tissue evidence="3">Leaf</tissue>
    </source>
</reference>
<dbReference type="Pfam" id="PF00400">
    <property type="entry name" value="WD40"/>
    <property type="match status" value="5"/>
</dbReference>
<feature type="region of interest" description="Disordered" evidence="2">
    <location>
        <begin position="90"/>
        <end position="182"/>
    </location>
</feature>
<feature type="repeat" description="WD" evidence="1">
    <location>
        <begin position="774"/>
        <end position="806"/>
    </location>
</feature>
<dbReference type="PROSITE" id="PS50082">
    <property type="entry name" value="WD_REPEATS_2"/>
    <property type="match status" value="5"/>
</dbReference>
<feature type="compositionally biased region" description="Low complexity" evidence="2">
    <location>
        <begin position="433"/>
        <end position="457"/>
    </location>
</feature>
<keyword evidence="1" id="KW-0853">WD repeat</keyword>
<organism evidence="3 4">
    <name type="scientific">Carya illinoinensis</name>
    <name type="common">Pecan</name>
    <dbReference type="NCBI Taxonomy" id="32201"/>
    <lineage>
        <taxon>Eukaryota</taxon>
        <taxon>Viridiplantae</taxon>
        <taxon>Streptophyta</taxon>
        <taxon>Embryophyta</taxon>
        <taxon>Tracheophyta</taxon>
        <taxon>Spermatophyta</taxon>
        <taxon>Magnoliopsida</taxon>
        <taxon>eudicotyledons</taxon>
        <taxon>Gunneridae</taxon>
        <taxon>Pentapetalae</taxon>
        <taxon>rosids</taxon>
        <taxon>fabids</taxon>
        <taxon>Fagales</taxon>
        <taxon>Juglandaceae</taxon>
        <taxon>Carya</taxon>
    </lineage>
</organism>
<dbReference type="InterPro" id="IPR001680">
    <property type="entry name" value="WD40_rpt"/>
</dbReference>
<dbReference type="GO" id="GO:0005634">
    <property type="term" value="C:nucleus"/>
    <property type="evidence" value="ECO:0007669"/>
    <property type="project" value="TreeGrafter"/>
</dbReference>
<dbReference type="EMBL" id="CM031811">
    <property type="protein sequence ID" value="KAG6662358.1"/>
    <property type="molecule type" value="Genomic_DNA"/>
</dbReference>
<feature type="repeat" description="WD" evidence="1">
    <location>
        <begin position="607"/>
        <end position="638"/>
    </location>
</feature>
<dbReference type="PANTHER" id="PTHR45093:SF4">
    <property type="entry name" value="LISH DOMAIN-CONTAINING PROTEIN"/>
    <property type="match status" value="1"/>
</dbReference>
<feature type="compositionally biased region" description="Low complexity" evidence="2">
    <location>
        <begin position="129"/>
        <end position="165"/>
    </location>
</feature>
<keyword evidence="4" id="KW-1185">Reference proteome</keyword>
<gene>
    <name evidence="3" type="ORF">CIPAW_03G236700</name>
</gene>
<dbReference type="EMBL" id="CM031811">
    <property type="protein sequence ID" value="KAG6662352.1"/>
    <property type="molecule type" value="Genomic_DNA"/>
</dbReference>
<dbReference type="CDD" id="cd00200">
    <property type="entry name" value="WD40"/>
    <property type="match status" value="1"/>
</dbReference>
<evidence type="ECO:0008006" key="5">
    <source>
        <dbReference type="Google" id="ProtNLM"/>
    </source>
</evidence>
<sequence length="891" mass="97356">MSQSKWEADKMLDVYIYDYLMKRKLHASAKAFQAEGKVSADPVAIDAPGGFLFEWWSVFWDIFIARTDEKHSEAAASYNEVGLLGGSSPSLMTPSLMTPSSAEQKCKNPTPNSAPLRLLTKRVGTRELQQQQQQHQKPQQHQQMQMQQLFLQRHAHQQQQQQQQQPRDGNQLPNGNANGLVSSDTLMRWNPATANAVATKMYEQRLKLPLQRDALDDGAVKQRLGDNVGRLLDPNHASMLKAAAAGGQHPGQTLHGTPGNSGNLQQVQNRSQQLPGHMQAIILTDIKSEMNSMMNPITAGPDGTLIGVQGGLNQGSNNLTLKGWPLTLRSGLLQQQKSLMQSPHSLNQLQLQQQLMCQAQQNLASPSANDLECRRLRMLLNNRNVGLVKDGQLDSVGDMVPNTGSSVQVGCPVLPWTDKELLLKLQQQQLQNNNQHKQHYLQHPLSSQQSQSSNHHLQQQDKMNGAISITTDGVIPNNFQGNDQAPKSEIGRKRKQPASSSGPANSSGTANTTGPSPSSPSSPSTHTPGDMISMPSLPHNGGSSKSLLMFGSDGMGSLMSASNQLADIDHFMDDGSLEDNVDSFLSRDDGQCSDVSKGLTITKIRLIPASTSKVECCHFSSDGKLLATGGHDRKAVLWCTESFAMKSTLEEHSQWITDVRFSPSMSRLATCSADKTVRVWNTDNPGYSLRTFTGHSTAVLSLDFHPSKEDLLCSCDNNSEIRYWSIKNGSCAGVFKGGATQMRFQPRLGRLLAAASGDLVTVLDVETQVCMLKLQGHKNLVHSVCWDPSGECLASVSDDLVRVWTVGSGNKGECIHELRSTGNKFNTCVFHPTYHSLLVIGCYETLELWNTSENKTTSVHAHDKLISALAVSSVTGLVASASHDKCVKLWK</sequence>
<evidence type="ECO:0000256" key="2">
    <source>
        <dbReference type="SAM" id="MobiDB-lite"/>
    </source>
</evidence>
<dbReference type="AlphaFoldDB" id="A0A8T1R5D7"/>
<dbReference type="PROSITE" id="PS00678">
    <property type="entry name" value="WD_REPEATS_1"/>
    <property type="match status" value="1"/>
</dbReference>
<evidence type="ECO:0000313" key="4">
    <source>
        <dbReference type="Proteomes" id="UP000811609"/>
    </source>
</evidence>
<dbReference type="InterPro" id="IPR019775">
    <property type="entry name" value="WD40_repeat_CS"/>
</dbReference>
<proteinExistence type="predicted"/>
<feature type="compositionally biased region" description="Polar residues" evidence="2">
    <location>
        <begin position="166"/>
        <end position="182"/>
    </location>
</feature>
<dbReference type="Pfam" id="PF08513">
    <property type="entry name" value="LisH"/>
    <property type="match status" value="1"/>
</dbReference>